<keyword evidence="2" id="KW-1185">Reference proteome</keyword>
<evidence type="ECO:0000313" key="1">
    <source>
        <dbReference type="EMBL" id="KAH7846682.1"/>
    </source>
</evidence>
<name>A0ACB7Y081_9ERIC</name>
<accession>A0ACB7Y081</accession>
<dbReference type="Proteomes" id="UP000828048">
    <property type="component" value="Chromosome 5"/>
</dbReference>
<protein>
    <submittedName>
        <fullName evidence="1">Uncharacterized protein</fullName>
    </submittedName>
</protein>
<proteinExistence type="predicted"/>
<organism evidence="1 2">
    <name type="scientific">Vaccinium darrowii</name>
    <dbReference type="NCBI Taxonomy" id="229202"/>
    <lineage>
        <taxon>Eukaryota</taxon>
        <taxon>Viridiplantae</taxon>
        <taxon>Streptophyta</taxon>
        <taxon>Embryophyta</taxon>
        <taxon>Tracheophyta</taxon>
        <taxon>Spermatophyta</taxon>
        <taxon>Magnoliopsida</taxon>
        <taxon>eudicotyledons</taxon>
        <taxon>Gunneridae</taxon>
        <taxon>Pentapetalae</taxon>
        <taxon>asterids</taxon>
        <taxon>Ericales</taxon>
        <taxon>Ericaceae</taxon>
        <taxon>Vaccinioideae</taxon>
        <taxon>Vaccinieae</taxon>
        <taxon>Vaccinium</taxon>
    </lineage>
</organism>
<comment type="caution">
    <text evidence="1">The sequence shown here is derived from an EMBL/GenBank/DDBJ whole genome shotgun (WGS) entry which is preliminary data.</text>
</comment>
<gene>
    <name evidence="1" type="ORF">Vadar_016926</name>
</gene>
<dbReference type="EMBL" id="CM037155">
    <property type="protein sequence ID" value="KAH7846682.1"/>
    <property type="molecule type" value="Genomic_DNA"/>
</dbReference>
<reference evidence="1 2" key="1">
    <citation type="journal article" date="2021" name="Hortic Res">
        <title>High-quality reference genome and annotation aids understanding of berry development for evergreen blueberry (Vaccinium darrowii).</title>
        <authorList>
            <person name="Yu J."/>
            <person name="Hulse-Kemp A.M."/>
            <person name="Babiker E."/>
            <person name="Staton M."/>
        </authorList>
    </citation>
    <scope>NUCLEOTIDE SEQUENCE [LARGE SCALE GENOMIC DNA]</scope>
    <source>
        <strain evidence="2">cv. NJ 8807/NJ 8810</strain>
        <tissue evidence="1">Young leaf</tissue>
    </source>
</reference>
<evidence type="ECO:0000313" key="2">
    <source>
        <dbReference type="Proteomes" id="UP000828048"/>
    </source>
</evidence>
<sequence length="419" mass="48309">MAEVLVFYIAIRYWVLIPLTLWVIIDGALRYFVSKFMRCYKSAQIVIQGLVVIWARNLRSGANFISARSFRANKDQRLASSKSYVLPEDLPVNLNFGFDRKPDVVLGPCDGIFCLYWKPYSWLGRRGPIVHRVERLPTIALWNPATRDFSILPMSQFDFPPYKKVSECVVGFGFDLTTKSIKVVKVVCFPRCEDDYINCAEVYNLFSGSWRVVLVDDIVQGVNVLDSPMRGMYCNNDGVFHWLSARWYPGIRQLEDYVMLVLSFDMSRELFHVTLLPEKYNIISFESGIWKECTFSLLRDSLAVNFSFYKEGHTTVELWVMKDFDRVVEAGESFSSYRWSHEFTAEVSHRGLCVLMGFWNKNELLIWKTGVTRYGGTPLLYDIVTKQARDLQLSGELNFLYKESLVSVKGGCGSDSIPY</sequence>